<dbReference type="Proteomes" id="UP000443582">
    <property type="component" value="Unassembled WGS sequence"/>
</dbReference>
<keyword evidence="2" id="KW-1185">Reference proteome</keyword>
<sequence length="369" mass="42472">MRKSFIATFTLISLVSIPAQSKMIVEKEEYNAQAIIKEYALENFYQRFLDITDTYNDNRLDPETFATSFKDVKEQHKFYRWAKKVGIKKLPEAKIEEGIATIQVGEHKIQYSIATLVKNEILVNGRAYEFEKLSFNQAFNKLKDKVNTQKRVTILDLIVSPAFADANTGLENAMLATLLYLNSDFAEREWCVSCSDENKEVTKKNFEKLLSKVDEKIVACENESAGIEDVYSNISYFEGRDDEGGFRMTSAANLKNYFPQIERELKDVTCESLVFDIYKDEIFPGKKHLITQYAEGDSYRRANMATTVKQKYDSKVKASCDRVAQLNACMLNNSYSAQDVYNNSRSSGEKEFNWRSKPRKDYKVRGISQ</sequence>
<organism evidence="1 2">
    <name type="scientific">Halobacteriovorax vibrionivorans</name>
    <dbReference type="NCBI Taxonomy" id="2152716"/>
    <lineage>
        <taxon>Bacteria</taxon>
        <taxon>Pseudomonadati</taxon>
        <taxon>Bdellovibrionota</taxon>
        <taxon>Bacteriovoracia</taxon>
        <taxon>Bacteriovoracales</taxon>
        <taxon>Halobacteriovoraceae</taxon>
        <taxon>Halobacteriovorax</taxon>
    </lineage>
</organism>
<dbReference type="RefSeq" id="WP_115360816.1">
    <property type="nucleotide sequence ID" value="NZ_QDKL01000002.1"/>
</dbReference>
<evidence type="ECO:0000313" key="1">
    <source>
        <dbReference type="EMBL" id="RZF21433.1"/>
    </source>
</evidence>
<dbReference type="EMBL" id="QDKL01000002">
    <property type="protein sequence ID" value="RZF21433.1"/>
    <property type="molecule type" value="Genomic_DNA"/>
</dbReference>
<evidence type="ECO:0000313" key="2">
    <source>
        <dbReference type="Proteomes" id="UP000443582"/>
    </source>
</evidence>
<proteinExistence type="predicted"/>
<protein>
    <submittedName>
        <fullName evidence="1">Uncharacterized protein</fullName>
    </submittedName>
</protein>
<comment type="caution">
    <text evidence="1">The sequence shown here is derived from an EMBL/GenBank/DDBJ whole genome shotgun (WGS) entry which is preliminary data.</text>
</comment>
<accession>A0ABY0IER0</accession>
<reference evidence="2" key="1">
    <citation type="journal article" date="2019" name="Int. J. Syst. Evol. Microbiol.">
        <title>Halobacteriovorax valvorus sp. nov., a novel prokaryotic predator isolated from coastal seawater of China.</title>
        <authorList>
            <person name="Chen M.-X."/>
        </authorList>
    </citation>
    <scope>NUCLEOTIDE SEQUENCE [LARGE SCALE GENOMIC DNA]</scope>
    <source>
        <strain evidence="2">BL9</strain>
    </source>
</reference>
<name>A0ABY0IER0_9BACT</name>
<gene>
    <name evidence="1" type="ORF">DAY19_07035</name>
</gene>